<feature type="signal peptide" evidence="2">
    <location>
        <begin position="1"/>
        <end position="27"/>
    </location>
</feature>
<evidence type="ECO:0008006" key="5">
    <source>
        <dbReference type="Google" id="ProtNLM"/>
    </source>
</evidence>
<dbReference type="AlphaFoldDB" id="A0A2A9PJK1"/>
<keyword evidence="4" id="KW-1185">Reference proteome</keyword>
<evidence type="ECO:0000256" key="1">
    <source>
        <dbReference type="SAM" id="MobiDB-lite"/>
    </source>
</evidence>
<reference evidence="3 4" key="2">
    <citation type="journal article" date="2017" name="Sci. Rep.">
        <title>Ant-infecting Ophiocordyceps genomes reveal a high diversity of potential behavioral manipulation genes and a possible major role for enterotoxins.</title>
        <authorList>
            <person name="de Bekker C."/>
            <person name="Ohm R.A."/>
            <person name="Evans H.C."/>
            <person name="Brachmann A."/>
            <person name="Hughes D.P."/>
        </authorList>
    </citation>
    <scope>NUCLEOTIDE SEQUENCE [LARGE SCALE GENOMIC DNA]</scope>
    <source>
        <strain evidence="3 4">SC16a</strain>
    </source>
</reference>
<gene>
    <name evidence="3" type="ORF">XA68_17105</name>
</gene>
<sequence>MQTPGAVVTLTCFGLAVLAARIPRSTAETEIYEENLGRVSQPAKHGAHQPRLLARGFDAVFEDGPKMAPIEATSHMDALVDDEPGKLTVRNKNTDLAFRGDPRQLRFDAASYDEEEDAMPPRMAKLQTMERVQSLPRPNRPMEDYQEQFQSESNRGHGGKSSQSEHEEAKDSIWKMHITSPTQSHSVTQGVNTQILPQTEPTPNAKTNDEPLLSANITDVTIQSQQTDATLQAQETDDQFPSPYQSETGPAADDIRGLLLRKLLSANPTPPMTKRPRSKPFSTHTLADLGLSYDQIESYCQGTQLCSVSSHGLKLVGEVNGETTVFSLPKSVVHVHAQNESPYILHLAPSWHLQFASWIKSLLNSLLGTLWGTEEKRIQNCPQCPAGTPQLAQ</sequence>
<name>A0A2A9PJK1_OPHUN</name>
<proteinExistence type="predicted"/>
<evidence type="ECO:0000256" key="2">
    <source>
        <dbReference type="SAM" id="SignalP"/>
    </source>
</evidence>
<protein>
    <recommendedName>
        <fullName evidence="5">Cryptic loci regulator 2 N-terminal domain-containing protein</fullName>
    </recommendedName>
</protein>
<dbReference type="OrthoDB" id="4927539at2759"/>
<keyword evidence="2" id="KW-0732">Signal</keyword>
<dbReference type="EMBL" id="LAZP02000067">
    <property type="protein sequence ID" value="PFH61528.1"/>
    <property type="molecule type" value="Genomic_DNA"/>
</dbReference>
<feature type="region of interest" description="Disordered" evidence="1">
    <location>
        <begin position="135"/>
        <end position="170"/>
    </location>
</feature>
<reference evidence="3 4" key="1">
    <citation type="journal article" date="2015" name="BMC Genomics">
        <title>Gene expression during zombie ant biting behavior reflects the complexity underlying fungal parasitic behavioral manipulation.</title>
        <authorList>
            <person name="de Bekker C."/>
            <person name="Ohm R.A."/>
            <person name="Loreto R.G."/>
            <person name="Sebastian A."/>
            <person name="Albert I."/>
            <person name="Merrow M."/>
            <person name="Brachmann A."/>
            <person name="Hughes D.P."/>
        </authorList>
    </citation>
    <scope>NUCLEOTIDE SEQUENCE [LARGE SCALE GENOMIC DNA]</scope>
    <source>
        <strain evidence="3 4">SC16a</strain>
    </source>
</reference>
<comment type="caution">
    <text evidence="3">The sequence shown here is derived from an EMBL/GenBank/DDBJ whole genome shotgun (WGS) entry which is preliminary data.</text>
</comment>
<dbReference type="Proteomes" id="UP000037136">
    <property type="component" value="Unassembled WGS sequence"/>
</dbReference>
<organism evidence="3 4">
    <name type="scientific">Ophiocordyceps unilateralis</name>
    <name type="common">Zombie-ant fungus</name>
    <name type="synonym">Torrubia unilateralis</name>
    <dbReference type="NCBI Taxonomy" id="268505"/>
    <lineage>
        <taxon>Eukaryota</taxon>
        <taxon>Fungi</taxon>
        <taxon>Dikarya</taxon>
        <taxon>Ascomycota</taxon>
        <taxon>Pezizomycotina</taxon>
        <taxon>Sordariomycetes</taxon>
        <taxon>Hypocreomycetidae</taxon>
        <taxon>Hypocreales</taxon>
        <taxon>Ophiocordycipitaceae</taxon>
        <taxon>Ophiocordyceps</taxon>
    </lineage>
</organism>
<feature type="region of interest" description="Disordered" evidence="1">
    <location>
        <begin position="232"/>
        <end position="251"/>
    </location>
</feature>
<evidence type="ECO:0000313" key="3">
    <source>
        <dbReference type="EMBL" id="PFH61528.1"/>
    </source>
</evidence>
<evidence type="ECO:0000313" key="4">
    <source>
        <dbReference type="Proteomes" id="UP000037136"/>
    </source>
</evidence>
<accession>A0A2A9PJK1</accession>
<feature type="chain" id="PRO_5013038390" description="Cryptic loci regulator 2 N-terminal domain-containing protein" evidence="2">
    <location>
        <begin position="28"/>
        <end position="393"/>
    </location>
</feature>